<dbReference type="InterPro" id="IPR016032">
    <property type="entry name" value="Sig_transdc_resp-reg_C-effctor"/>
</dbReference>
<organism evidence="6 7">
    <name type="scientific">Sinorhizobium mexicanum</name>
    <dbReference type="NCBI Taxonomy" id="375549"/>
    <lineage>
        <taxon>Bacteria</taxon>
        <taxon>Pseudomonadati</taxon>
        <taxon>Pseudomonadota</taxon>
        <taxon>Alphaproteobacteria</taxon>
        <taxon>Hyphomicrobiales</taxon>
        <taxon>Rhizobiaceae</taxon>
        <taxon>Sinorhizobium/Ensifer group</taxon>
        <taxon>Sinorhizobium</taxon>
    </lineage>
</organism>
<accession>A0A859QI69</accession>
<evidence type="ECO:0000313" key="6">
    <source>
        <dbReference type="EMBL" id="QLL61620.1"/>
    </source>
</evidence>
<dbReference type="Proteomes" id="UP000510721">
    <property type="component" value="Chromosome"/>
</dbReference>
<dbReference type="GO" id="GO:0000160">
    <property type="term" value="P:phosphorelay signal transduction system"/>
    <property type="evidence" value="ECO:0007669"/>
    <property type="project" value="UniProtKB-KW"/>
</dbReference>
<dbReference type="PRINTS" id="PR00038">
    <property type="entry name" value="HTHLUXR"/>
</dbReference>
<dbReference type="CDD" id="cd17537">
    <property type="entry name" value="REC_FixJ"/>
    <property type="match status" value="1"/>
</dbReference>
<evidence type="ECO:0000256" key="2">
    <source>
        <dbReference type="ARBA" id="ARBA00023012"/>
    </source>
</evidence>
<keyword evidence="7" id="KW-1185">Reference proteome</keyword>
<dbReference type="AlphaFoldDB" id="A0A859QI69"/>
<evidence type="ECO:0000256" key="1">
    <source>
        <dbReference type="ARBA" id="ARBA00022553"/>
    </source>
</evidence>
<dbReference type="GO" id="GO:0003677">
    <property type="term" value="F:DNA binding"/>
    <property type="evidence" value="ECO:0007669"/>
    <property type="project" value="UniProtKB-KW"/>
</dbReference>
<reference evidence="6 7" key="1">
    <citation type="submission" date="2019-06" db="EMBL/GenBank/DDBJ databases">
        <title>Complete genome sequence of Ensifer mexicanus ITTG R7 isolated from nodules of Acacia angustissima (Mill.) Kuntze.</title>
        <authorList>
            <person name="Rincon-Rosales R."/>
            <person name="Rogel M.A."/>
            <person name="Guerrero G."/>
            <person name="Rincon-Molina C.I."/>
            <person name="Lopez-Lopez A."/>
            <person name="Martinez-Romero E."/>
        </authorList>
    </citation>
    <scope>NUCLEOTIDE SEQUENCE [LARGE SCALE GENOMIC DNA]</scope>
    <source>
        <strain evidence="6 7">ITTG R7</strain>
    </source>
</reference>
<dbReference type="RefSeq" id="WP_180941171.1">
    <property type="nucleotide sequence ID" value="NZ_CP041238.1"/>
</dbReference>
<evidence type="ECO:0000256" key="4">
    <source>
        <dbReference type="ARBA" id="ARBA00023125"/>
    </source>
</evidence>
<dbReference type="SUPFAM" id="SSF52172">
    <property type="entry name" value="CheY-like"/>
    <property type="match status" value="1"/>
</dbReference>
<dbReference type="Gene3D" id="1.10.10.10">
    <property type="entry name" value="Winged helix-like DNA-binding domain superfamily/Winged helix DNA-binding domain"/>
    <property type="match status" value="1"/>
</dbReference>
<dbReference type="FunFam" id="3.40.50.2300:FF:000018">
    <property type="entry name" value="DNA-binding transcriptional regulator NtrC"/>
    <property type="match status" value="1"/>
</dbReference>
<protein>
    <submittedName>
        <fullName evidence="6">Response regulator transcription factor</fullName>
    </submittedName>
</protein>
<dbReference type="PROSITE" id="PS50043">
    <property type="entry name" value="HTH_LUXR_2"/>
    <property type="match status" value="1"/>
</dbReference>
<dbReference type="Pfam" id="PF00072">
    <property type="entry name" value="Response_reg"/>
    <property type="match status" value="1"/>
</dbReference>
<dbReference type="KEGG" id="emx:FKV68_09255"/>
<dbReference type="SMART" id="SM00421">
    <property type="entry name" value="HTH_LUXR"/>
    <property type="match status" value="1"/>
</dbReference>
<dbReference type="SMART" id="SM00448">
    <property type="entry name" value="REC"/>
    <property type="match status" value="1"/>
</dbReference>
<dbReference type="EMBL" id="CP041238">
    <property type="protein sequence ID" value="QLL61620.1"/>
    <property type="molecule type" value="Genomic_DNA"/>
</dbReference>
<dbReference type="PROSITE" id="PS00622">
    <property type="entry name" value="HTH_LUXR_1"/>
    <property type="match status" value="1"/>
</dbReference>
<proteinExistence type="predicted"/>
<gene>
    <name evidence="6" type="ORF">FKV68_09255</name>
</gene>
<evidence type="ECO:0000313" key="7">
    <source>
        <dbReference type="Proteomes" id="UP000510721"/>
    </source>
</evidence>
<name>A0A859QI69_9HYPH</name>
<dbReference type="Gene3D" id="3.40.50.2300">
    <property type="match status" value="1"/>
</dbReference>
<dbReference type="InterPro" id="IPR036388">
    <property type="entry name" value="WH-like_DNA-bd_sf"/>
</dbReference>
<sequence length="205" mass="22230">MTEEESLVLIVDDDESVREAIADLLRSAGVDSVSFGSTGELLSFGKPDRPGCIILDVQLPDLNGLALQEQLNANGRSIPIIFITGFGDVPTSVRAMKAGAIDFLSKPVDADELLAAVDRAIEQDRSSRAEARRLIEVSALVEGLSARERDVLRGVSSGLMSKQIAYDLGLTEITIKVHRASMMKKMQVGSIIELIRLIEPVKDRL</sequence>
<keyword evidence="4" id="KW-0238">DNA-binding</keyword>
<dbReference type="SUPFAM" id="SSF46894">
    <property type="entry name" value="C-terminal effector domain of the bipartite response regulators"/>
    <property type="match status" value="1"/>
</dbReference>
<dbReference type="InterPro" id="IPR000792">
    <property type="entry name" value="Tscrpt_reg_LuxR_C"/>
</dbReference>
<keyword evidence="2" id="KW-0902">Two-component regulatory system</keyword>
<dbReference type="InterPro" id="IPR011006">
    <property type="entry name" value="CheY-like_superfamily"/>
</dbReference>
<dbReference type="InterPro" id="IPR001789">
    <property type="entry name" value="Sig_transdc_resp-reg_receiver"/>
</dbReference>
<dbReference type="PROSITE" id="PS50110">
    <property type="entry name" value="RESPONSE_REGULATORY"/>
    <property type="match status" value="1"/>
</dbReference>
<keyword evidence="1" id="KW-0597">Phosphoprotein</keyword>
<dbReference type="PANTHER" id="PTHR44688">
    <property type="entry name" value="DNA-BINDING TRANSCRIPTIONAL ACTIVATOR DEVR_DOSR"/>
    <property type="match status" value="1"/>
</dbReference>
<dbReference type="GO" id="GO:0006355">
    <property type="term" value="P:regulation of DNA-templated transcription"/>
    <property type="evidence" value="ECO:0007669"/>
    <property type="project" value="InterPro"/>
</dbReference>
<keyword evidence="5" id="KW-0804">Transcription</keyword>
<evidence type="ECO:0000256" key="5">
    <source>
        <dbReference type="ARBA" id="ARBA00023163"/>
    </source>
</evidence>
<evidence type="ECO:0000256" key="3">
    <source>
        <dbReference type="ARBA" id="ARBA00023015"/>
    </source>
</evidence>
<dbReference type="PANTHER" id="PTHR44688:SF16">
    <property type="entry name" value="DNA-BINDING TRANSCRIPTIONAL ACTIVATOR DEVR_DOSR"/>
    <property type="match status" value="1"/>
</dbReference>
<keyword evidence="3" id="KW-0805">Transcription regulation</keyword>
<dbReference type="Pfam" id="PF00196">
    <property type="entry name" value="GerE"/>
    <property type="match status" value="1"/>
</dbReference>
<dbReference type="CDD" id="cd06170">
    <property type="entry name" value="LuxR_C_like"/>
    <property type="match status" value="1"/>
</dbReference>